<dbReference type="Proteomes" id="UP000621447">
    <property type="component" value="Unassembled WGS sequence"/>
</dbReference>
<gene>
    <name evidence="1" type="ORF">HRV97_06580</name>
</gene>
<proteinExistence type="predicted"/>
<reference evidence="1 2" key="1">
    <citation type="submission" date="2020-06" db="EMBL/GenBank/DDBJ databases">
        <title>Sphingomonas hominis sp. nov., a member of the Sphingomonas, isolated from the hair of a 22-year-old girl.</title>
        <authorList>
            <person name="Zhang D.-F."/>
            <person name="Cui X.-W."/>
        </authorList>
    </citation>
    <scope>NUCLEOTIDE SEQUENCE [LARGE SCALE GENOMIC DNA]</scope>
    <source>
        <strain evidence="1 2">HHU CXW</strain>
    </source>
</reference>
<name>A0ABX2JF13_9SPHN</name>
<evidence type="ECO:0008006" key="3">
    <source>
        <dbReference type="Google" id="ProtNLM"/>
    </source>
</evidence>
<comment type="caution">
    <text evidence="1">The sequence shown here is derived from an EMBL/GenBank/DDBJ whole genome shotgun (WGS) entry which is preliminary data.</text>
</comment>
<keyword evidence="2" id="KW-1185">Reference proteome</keyword>
<dbReference type="RefSeq" id="WP_174193198.1">
    <property type="nucleotide sequence ID" value="NZ_JABULH010000002.1"/>
</dbReference>
<dbReference type="EMBL" id="JABULH010000002">
    <property type="protein sequence ID" value="NTS64822.1"/>
    <property type="molecule type" value="Genomic_DNA"/>
</dbReference>
<organism evidence="1 2">
    <name type="scientific">Sphingomonas hominis</name>
    <dbReference type="NCBI Taxonomy" id="2741495"/>
    <lineage>
        <taxon>Bacteria</taxon>
        <taxon>Pseudomonadati</taxon>
        <taxon>Pseudomonadota</taxon>
        <taxon>Alphaproteobacteria</taxon>
        <taxon>Sphingomonadales</taxon>
        <taxon>Sphingomonadaceae</taxon>
        <taxon>Sphingomonas</taxon>
    </lineage>
</organism>
<sequence length="103" mass="10943">MSDEDTTQPPAKSVPATRRFRPARVAMDRGAAARQGRIAQLAFVTLGDRDAAMTFLNTHDDALGSRPIDAAIESDDGLARAEQALTSWTRPAPVVETVPPAAS</sequence>
<evidence type="ECO:0000313" key="1">
    <source>
        <dbReference type="EMBL" id="NTS64822.1"/>
    </source>
</evidence>
<protein>
    <recommendedName>
        <fullName evidence="3">Antitoxin Xre/MbcA/ParS-like toxin-binding domain-containing protein</fullName>
    </recommendedName>
</protein>
<accession>A0ABX2JF13</accession>
<evidence type="ECO:0000313" key="2">
    <source>
        <dbReference type="Proteomes" id="UP000621447"/>
    </source>
</evidence>